<dbReference type="EMBL" id="KZ772946">
    <property type="protein sequence ID" value="PTQ29502.1"/>
    <property type="molecule type" value="Genomic_DNA"/>
</dbReference>
<dbReference type="GO" id="GO:0005656">
    <property type="term" value="C:nuclear pre-replicative complex"/>
    <property type="evidence" value="ECO:0000318"/>
    <property type="project" value="GO_Central"/>
</dbReference>
<dbReference type="PANTHER" id="PTHR12748">
    <property type="entry name" value="ORIGIN RECOGNITION COMPLEX SUBUNIT 3"/>
    <property type="match status" value="1"/>
</dbReference>
<proteinExistence type="inferred from homology"/>
<evidence type="ECO:0000259" key="8">
    <source>
        <dbReference type="Pfam" id="PF18137"/>
    </source>
</evidence>
<feature type="domain" description="Origin recognition complex subunit 3 winged helix C-terminal" evidence="8">
    <location>
        <begin position="624"/>
        <end position="789"/>
    </location>
</feature>
<evidence type="ECO:0000256" key="5">
    <source>
        <dbReference type="ARBA" id="ARBA00023242"/>
    </source>
</evidence>
<name>A0A2R6W6N9_MARPO</name>
<gene>
    <name evidence="9" type="ORF">MARPO_0140s0032</name>
</gene>
<evidence type="ECO:0000256" key="1">
    <source>
        <dbReference type="ARBA" id="ARBA00004123"/>
    </source>
</evidence>
<keyword evidence="10" id="KW-1185">Reference proteome</keyword>
<dbReference type="OMA" id="AEIQQPC"/>
<evidence type="ECO:0000256" key="4">
    <source>
        <dbReference type="ARBA" id="ARBA00023125"/>
    </source>
</evidence>
<dbReference type="InterPro" id="IPR045667">
    <property type="entry name" value="ORC3_N"/>
</dbReference>
<feature type="region of interest" description="Disordered" evidence="6">
    <location>
        <begin position="691"/>
        <end position="752"/>
    </location>
</feature>
<dbReference type="GO" id="GO:0005664">
    <property type="term" value="C:nuclear origin of replication recognition complex"/>
    <property type="evidence" value="ECO:0000318"/>
    <property type="project" value="GO_Central"/>
</dbReference>
<dbReference type="AlphaFoldDB" id="A0A2R6W6N9"/>
<dbReference type="Gramene" id="Mp3g18090.1">
    <property type="protein sequence ID" value="Mp3g18090.1.cds"/>
    <property type="gene ID" value="Mp3g18090"/>
</dbReference>
<organism evidence="9 10">
    <name type="scientific">Marchantia polymorpha</name>
    <name type="common">Common liverwort</name>
    <name type="synonym">Marchantia aquatica</name>
    <dbReference type="NCBI Taxonomy" id="3197"/>
    <lineage>
        <taxon>Eukaryota</taxon>
        <taxon>Viridiplantae</taxon>
        <taxon>Streptophyta</taxon>
        <taxon>Embryophyta</taxon>
        <taxon>Marchantiophyta</taxon>
        <taxon>Marchantiopsida</taxon>
        <taxon>Marchantiidae</taxon>
        <taxon>Marchantiales</taxon>
        <taxon>Marchantiaceae</taxon>
        <taxon>Marchantia</taxon>
    </lineage>
</organism>
<evidence type="ECO:0000256" key="3">
    <source>
        <dbReference type="ARBA" id="ARBA00022705"/>
    </source>
</evidence>
<feature type="region of interest" description="Disordered" evidence="6">
    <location>
        <begin position="25"/>
        <end position="50"/>
    </location>
</feature>
<evidence type="ECO:0000256" key="6">
    <source>
        <dbReference type="SAM" id="MobiDB-lite"/>
    </source>
</evidence>
<feature type="compositionally biased region" description="Basic residues" evidence="6">
    <location>
        <begin position="32"/>
        <end position="41"/>
    </location>
</feature>
<evidence type="ECO:0000259" key="7">
    <source>
        <dbReference type="Pfam" id="PF07034"/>
    </source>
</evidence>
<dbReference type="Pfam" id="PF07034">
    <property type="entry name" value="ORC3_N"/>
    <property type="match status" value="1"/>
</dbReference>
<evidence type="ECO:0000256" key="2">
    <source>
        <dbReference type="ARBA" id="ARBA00010977"/>
    </source>
</evidence>
<dbReference type="InterPro" id="IPR040855">
    <property type="entry name" value="ORC_WH_C"/>
</dbReference>
<dbReference type="Pfam" id="PF18137">
    <property type="entry name" value="WHD_ORC"/>
    <property type="match status" value="1"/>
</dbReference>
<evidence type="ECO:0000313" key="10">
    <source>
        <dbReference type="Proteomes" id="UP000244005"/>
    </source>
</evidence>
<dbReference type="Proteomes" id="UP000244005">
    <property type="component" value="Unassembled WGS sequence"/>
</dbReference>
<dbReference type="PANTHER" id="PTHR12748:SF0">
    <property type="entry name" value="ORIGIN RECOGNITION COMPLEX SUBUNIT 3"/>
    <property type="match status" value="1"/>
</dbReference>
<keyword evidence="4" id="KW-0238">DNA-binding</keyword>
<protein>
    <submittedName>
        <fullName evidence="9">Uncharacterized protein</fullName>
    </submittedName>
</protein>
<dbReference type="InterPro" id="IPR020795">
    <property type="entry name" value="ORC3"/>
</dbReference>
<keyword evidence="5" id="KW-0539">Nucleus</keyword>
<dbReference type="OrthoDB" id="10265211at2759"/>
<sequence>MDSGDDGDFDENQLQACFVLHRNREKSTGKVCPRRKSAKKGKNSESEKSGDVAGLYPIVEDPASYGALRLQAFKAVWGRIQKLIEDIVEGENHEIFSAIQQWICNRQFSDAQMTVYHTARLLSNGVDGTGLESSWAKPSASCGKQLNTALVFLGGVNPSDHRRTFDGLTGHLNVNKCHVARLTSIDFLSKAGLGGPLRSLFRQLIHIIPETTDMEILAAWHREVENQGLPIAIVVEDCESCDPKVLAEFFVLLSEWIRDLPIVLILGMATSDDAIRKLLPASALARLHLWRFSLKAPQKLLETITRAVLIESFCAFDLSPEVILFLYGYFESHDLTVTSIIRSLKITCAEHFWREPLSFLCGELLVLNSKADLEEKCSALPDMFLHHATQFSSVKGKLLLQEDEPVSKHMAASLWDTRSHKKMWKMVFQCISTLAKYGGISFGDLFCGVLQWLADSSPLSNSDQTLGPLEKLISKFRDMSGTSLRSTLEEWRKITLHEKELNAEVSQILTDFISSSTVSEVNQASNQPVNLRKSPSNEVEGVQVGVSQQIKHGVISRSALRRLGQQQCPGVSQTGLVSSNKKAEDLLRRLVREHLKPADSRPFHEIYCFRDVNSLKEALIGDTRRRVHMDLLNSHNVLKCECCPTDGELSSSLHDTTLAYILSQEYGDLVRIHNWYQSFAAICDPKLQGSVKVQEENSPPARRGRPRKSFDLGSEEEGSAKQRRGRPRKSMDAAMEEESEEKKRPRLSDAVAEENAPIQARFTRAATELQIVGLLQMPKKGNSDTVRRLCI</sequence>
<dbReference type="CDD" id="cd20704">
    <property type="entry name" value="Orc3"/>
    <property type="match status" value="2"/>
</dbReference>
<feature type="domain" description="Origin recognition complex subunit 3 N-terminal" evidence="7">
    <location>
        <begin position="17"/>
        <end position="360"/>
    </location>
</feature>
<dbReference type="GO" id="GO:0003688">
    <property type="term" value="F:DNA replication origin binding"/>
    <property type="evidence" value="ECO:0000318"/>
    <property type="project" value="GO_Central"/>
</dbReference>
<keyword evidence="3" id="KW-0235">DNA replication</keyword>
<reference evidence="10" key="1">
    <citation type="journal article" date="2017" name="Cell">
        <title>Insights into land plant evolution garnered from the Marchantia polymorpha genome.</title>
        <authorList>
            <person name="Bowman J.L."/>
            <person name="Kohchi T."/>
            <person name="Yamato K.T."/>
            <person name="Jenkins J."/>
            <person name="Shu S."/>
            <person name="Ishizaki K."/>
            <person name="Yamaoka S."/>
            <person name="Nishihama R."/>
            <person name="Nakamura Y."/>
            <person name="Berger F."/>
            <person name="Adam C."/>
            <person name="Aki S.S."/>
            <person name="Althoff F."/>
            <person name="Araki T."/>
            <person name="Arteaga-Vazquez M.A."/>
            <person name="Balasubrmanian S."/>
            <person name="Barry K."/>
            <person name="Bauer D."/>
            <person name="Boehm C.R."/>
            <person name="Briginshaw L."/>
            <person name="Caballero-Perez J."/>
            <person name="Catarino B."/>
            <person name="Chen F."/>
            <person name="Chiyoda S."/>
            <person name="Chovatia M."/>
            <person name="Davies K.M."/>
            <person name="Delmans M."/>
            <person name="Demura T."/>
            <person name="Dierschke T."/>
            <person name="Dolan L."/>
            <person name="Dorantes-Acosta A.E."/>
            <person name="Eklund D.M."/>
            <person name="Florent S.N."/>
            <person name="Flores-Sandoval E."/>
            <person name="Fujiyama A."/>
            <person name="Fukuzawa H."/>
            <person name="Galik B."/>
            <person name="Grimanelli D."/>
            <person name="Grimwood J."/>
            <person name="Grossniklaus U."/>
            <person name="Hamada T."/>
            <person name="Haseloff J."/>
            <person name="Hetherington A.J."/>
            <person name="Higo A."/>
            <person name="Hirakawa Y."/>
            <person name="Hundley H.N."/>
            <person name="Ikeda Y."/>
            <person name="Inoue K."/>
            <person name="Inoue S.I."/>
            <person name="Ishida S."/>
            <person name="Jia Q."/>
            <person name="Kakita M."/>
            <person name="Kanazawa T."/>
            <person name="Kawai Y."/>
            <person name="Kawashima T."/>
            <person name="Kennedy M."/>
            <person name="Kinose K."/>
            <person name="Kinoshita T."/>
            <person name="Kohara Y."/>
            <person name="Koide E."/>
            <person name="Komatsu K."/>
            <person name="Kopischke S."/>
            <person name="Kubo M."/>
            <person name="Kyozuka J."/>
            <person name="Lagercrantz U."/>
            <person name="Lin S.S."/>
            <person name="Lindquist E."/>
            <person name="Lipzen A.M."/>
            <person name="Lu C.W."/>
            <person name="De Luna E."/>
            <person name="Martienssen R.A."/>
            <person name="Minamino N."/>
            <person name="Mizutani M."/>
            <person name="Mizutani M."/>
            <person name="Mochizuki N."/>
            <person name="Monte I."/>
            <person name="Mosher R."/>
            <person name="Nagasaki H."/>
            <person name="Nakagami H."/>
            <person name="Naramoto S."/>
            <person name="Nishitani K."/>
            <person name="Ohtani M."/>
            <person name="Okamoto T."/>
            <person name="Okumura M."/>
            <person name="Phillips J."/>
            <person name="Pollak B."/>
            <person name="Reinders A."/>
            <person name="Rovekamp M."/>
            <person name="Sano R."/>
            <person name="Sawa S."/>
            <person name="Schmid M.W."/>
            <person name="Shirakawa M."/>
            <person name="Solano R."/>
            <person name="Spunde A."/>
            <person name="Suetsugu N."/>
            <person name="Sugano S."/>
            <person name="Sugiyama A."/>
            <person name="Sun R."/>
            <person name="Suzuki Y."/>
            <person name="Takenaka M."/>
            <person name="Takezawa D."/>
            <person name="Tomogane H."/>
            <person name="Tsuzuki M."/>
            <person name="Ueda T."/>
            <person name="Umeda M."/>
            <person name="Ward J.M."/>
            <person name="Watanabe Y."/>
            <person name="Yazaki K."/>
            <person name="Yokoyama R."/>
            <person name="Yoshitake Y."/>
            <person name="Yotsui I."/>
            <person name="Zachgo S."/>
            <person name="Schmutz J."/>
        </authorList>
    </citation>
    <scope>NUCLEOTIDE SEQUENCE [LARGE SCALE GENOMIC DNA]</scope>
    <source>
        <strain evidence="10">Tak-1</strain>
    </source>
</reference>
<accession>A0A2R6W6N9</accession>
<comment type="similarity">
    <text evidence="2">Belongs to the ORC3 family.</text>
</comment>
<dbReference type="GO" id="GO:0006270">
    <property type="term" value="P:DNA replication initiation"/>
    <property type="evidence" value="ECO:0000318"/>
    <property type="project" value="GO_Central"/>
</dbReference>
<dbReference type="GO" id="GO:0031261">
    <property type="term" value="C:DNA replication preinitiation complex"/>
    <property type="evidence" value="ECO:0000318"/>
    <property type="project" value="GO_Central"/>
</dbReference>
<evidence type="ECO:0000313" key="9">
    <source>
        <dbReference type="EMBL" id="PTQ29502.1"/>
    </source>
</evidence>
<comment type="subcellular location">
    <subcellularLocation>
        <location evidence="1">Nucleus</location>
    </subcellularLocation>
</comment>